<dbReference type="EMBL" id="MK072513">
    <property type="protein sequence ID" value="AYV86709.1"/>
    <property type="molecule type" value="Genomic_DNA"/>
</dbReference>
<evidence type="ECO:0000256" key="1">
    <source>
        <dbReference type="ARBA" id="ARBA00010105"/>
    </source>
</evidence>
<evidence type="ECO:0008006" key="3">
    <source>
        <dbReference type="Google" id="ProtNLM"/>
    </source>
</evidence>
<comment type="similarity">
    <text evidence="1">Belongs to the MYG1 family.</text>
</comment>
<dbReference type="PANTHER" id="PTHR11215">
    <property type="entry name" value="METAL DEPENDENT HYDROLASE - RELATED"/>
    <property type="match status" value="1"/>
</dbReference>
<evidence type="ECO:0000313" key="2">
    <source>
        <dbReference type="EMBL" id="AYV86709.1"/>
    </source>
</evidence>
<dbReference type="InterPro" id="IPR003226">
    <property type="entry name" value="MYG1_exonuclease"/>
</dbReference>
<sequence length="348" mass="39494">MTSSAVENVPTLPIPIKLGTHNGTFHCDEALAIWMLSSLSMFENATIVRSRSPKELDSCEVVVDVGGVYLPSEGRYDHHQRGFNETLSPHHKIKLSSAGLIYKHFGREVIQQIIGTPLLSQKTLDILYFHIYKGFVACIDGIDNGIKQYKEGGSPDYVIKTDLSARVGYLNPEWHEQVNEEQMMMRFQKAVQLTGQELTDHVMRAYKSWIPARQCVYDAVNDLTNNHNQDSSSLSNEILILKSYVPWKSHLFQVEEELKVSRQILFVIYENPLQQQWMVHTVPLPNDNFKSRLMLHETWRGLSGQPLLDISQISDANFVHSAGFIGSASSLEGACRMATKTIELYRNL</sequence>
<dbReference type="Pfam" id="PF03690">
    <property type="entry name" value="MYG1_exonuc"/>
    <property type="match status" value="1"/>
</dbReference>
<accession>A0A3G5AL73</accession>
<organism evidence="2">
    <name type="scientific">Sylvanvirus sp</name>
    <dbReference type="NCBI Taxonomy" id="2487774"/>
    <lineage>
        <taxon>Viruses</taxon>
    </lineage>
</organism>
<proteinExistence type="inferred from homology"/>
<reference evidence="2" key="1">
    <citation type="submission" date="2018-10" db="EMBL/GenBank/DDBJ databases">
        <title>Hidden diversity of soil giant viruses.</title>
        <authorList>
            <person name="Schulz F."/>
            <person name="Alteio L."/>
            <person name="Goudeau D."/>
            <person name="Ryan E.M."/>
            <person name="Malmstrom R.R."/>
            <person name="Blanchard J."/>
            <person name="Woyke T."/>
        </authorList>
    </citation>
    <scope>NUCLEOTIDE SEQUENCE</scope>
    <source>
        <strain evidence="2">SYV1</strain>
    </source>
</reference>
<dbReference type="PANTHER" id="PTHR11215:SF1">
    <property type="entry name" value="MYG1 EXONUCLEASE"/>
    <property type="match status" value="1"/>
</dbReference>
<gene>
    <name evidence="2" type="ORF">Sylvanvirus7_7</name>
</gene>
<name>A0A3G5AL73_9VIRU</name>
<protein>
    <recommendedName>
        <fullName evidence="3">Metal-dependent protein hydrolase</fullName>
    </recommendedName>
</protein>